<dbReference type="Proteomes" id="UP000189628">
    <property type="component" value="Plasmid unnamed"/>
</dbReference>
<name>A0A1U9VM67_9RALS</name>
<evidence type="ECO:0000313" key="1">
    <source>
        <dbReference type="EMBL" id="AQW31769.1"/>
    </source>
</evidence>
<dbReference type="SUPFAM" id="SSF52540">
    <property type="entry name" value="P-loop containing nucleoside triphosphate hydrolases"/>
    <property type="match status" value="1"/>
</dbReference>
<keyword evidence="1" id="KW-0808">Transferase</keyword>
<dbReference type="GO" id="GO:0016740">
    <property type="term" value="F:transferase activity"/>
    <property type="evidence" value="ECO:0007669"/>
    <property type="project" value="UniProtKB-KW"/>
</dbReference>
<accession>A0A1U9VM67</accession>
<organism evidence="1 2">
    <name type="scientific">blood disease bacterium A2-HR MARDI</name>
    <dbReference type="NCBI Taxonomy" id="1944648"/>
    <lineage>
        <taxon>Bacteria</taxon>
        <taxon>Pseudomonadati</taxon>
        <taxon>Pseudomonadota</taxon>
        <taxon>Betaproteobacteria</taxon>
        <taxon>Burkholderiales</taxon>
        <taxon>Burkholderiaceae</taxon>
        <taxon>Ralstonia</taxon>
        <taxon>Ralstonia solanacearum species complex</taxon>
    </lineage>
</organism>
<proteinExistence type="predicted"/>
<geneLocation type="plasmid" evidence="1">
    <name>unnamed</name>
</geneLocation>
<dbReference type="EMBL" id="CP019912">
    <property type="protein sequence ID" value="AQW31769.1"/>
    <property type="molecule type" value="Genomic_DNA"/>
</dbReference>
<sequence length="351" mass="39883">MTSFNTPPSGQNAHALQWASWLSCQADALPGRLRSDLGASLSEEAFSRLLEFVHEYRRNGAGWSRQGMRGDQLRNSMLGIRDQVPVLFALICEKIALAEKSKWVGGSLDEAILTQQTRYQKFAVASTPRAGTHLLRTMLGSHPSIEMHGEAFNRFGQHLLPYSTHDATIQTILERHLFRPYFEYVEAVGFVLFRDLDEHWGEDDVWGALAKIPDLKVILLDRTNRLERFVSLQKSLRDHVWYVGKNDSRVMPDSRLAVSCDELTEFINHDLENRAQFCTRFCECNIFPVAYEDLLKDPDAMAAALLEFLGVSPARLLVGTGKKEQRPIGTIVSNFDEIKSRLSHTEYAHYI</sequence>
<keyword evidence="1" id="KW-0614">Plasmid</keyword>
<dbReference type="Gene3D" id="3.40.50.300">
    <property type="entry name" value="P-loop containing nucleotide triphosphate hydrolases"/>
    <property type="match status" value="1"/>
</dbReference>
<evidence type="ECO:0000313" key="2">
    <source>
        <dbReference type="Proteomes" id="UP000189628"/>
    </source>
</evidence>
<dbReference type="InterPro" id="IPR027417">
    <property type="entry name" value="P-loop_NTPase"/>
</dbReference>
<dbReference type="RefSeq" id="WP_078223299.1">
    <property type="nucleotide sequence ID" value="NZ_CP019912.1"/>
</dbReference>
<protein>
    <submittedName>
        <fullName evidence="1">Sulfotransferase family protein</fullName>
    </submittedName>
</protein>
<dbReference type="AlphaFoldDB" id="A0A1U9VM67"/>
<gene>
    <name evidence="1" type="ORF">B0B51_17595</name>
</gene>
<reference evidence="1 2" key="1">
    <citation type="submission" date="2017-02" db="EMBL/GenBank/DDBJ databases">
        <title>Blood Disease Bacterium A2-HR MARDI.</title>
        <authorList>
            <person name="Badrun R."/>
            <person name="Abu Bakar N."/>
            <person name="Laboh R."/>
        </authorList>
    </citation>
    <scope>NUCLEOTIDE SEQUENCE [LARGE SCALE GENOMIC DNA]</scope>
    <source>
        <strain evidence="1 2">A2-HR MARDI</strain>
        <plasmid evidence="2">Plasmid</plasmid>
    </source>
</reference>